<feature type="domain" description="Outer membrane protein beta-barrel" evidence="3">
    <location>
        <begin position="10"/>
        <end position="230"/>
    </location>
</feature>
<name>A0ABY7LCB5_9GAMM</name>
<evidence type="ECO:0000313" key="5">
    <source>
        <dbReference type="Proteomes" id="UP001164676"/>
    </source>
</evidence>
<accession>A0ABY7LCB5</accession>
<evidence type="ECO:0000256" key="1">
    <source>
        <dbReference type="ARBA" id="ARBA00022729"/>
    </source>
</evidence>
<keyword evidence="1 2" id="KW-0732">Signal</keyword>
<sequence>MKTHSMLVILALTSSASAMSVNAKENKENRYFIGFKHGNTIFTDAKSPKIRHWDIAEGWSSHPDSPSGADFDEVSTTSINIGKNVYQHGSHSIDMYGFYDLGGSTFTSLKDRSETKRHIDTFGLGGKYKYSISATLYSFAGLEVGHYKDTLKHKAITECSNSSYCYETEKSQTSKSGLMTAAFIGAGVNLNEDVDVELGLRHQRLNKNKYDDEFDFKKSNQIYLGLNYHF</sequence>
<proteinExistence type="predicted"/>
<dbReference type="SUPFAM" id="SSF56925">
    <property type="entry name" value="OMPA-like"/>
    <property type="match status" value="1"/>
</dbReference>
<evidence type="ECO:0000259" key="3">
    <source>
        <dbReference type="Pfam" id="PF13505"/>
    </source>
</evidence>
<dbReference type="Gene3D" id="2.40.160.20">
    <property type="match status" value="1"/>
</dbReference>
<dbReference type="RefSeq" id="WP_077461239.1">
    <property type="nucleotide sequence ID" value="NZ_CP114584.1"/>
</dbReference>
<feature type="signal peptide" evidence="2">
    <location>
        <begin position="1"/>
        <end position="23"/>
    </location>
</feature>
<gene>
    <name evidence="4" type="ORF">N7E60_08595</name>
</gene>
<dbReference type="Pfam" id="PF13505">
    <property type="entry name" value="OMP_b-brl"/>
    <property type="match status" value="1"/>
</dbReference>
<dbReference type="EMBL" id="CP114584">
    <property type="protein sequence ID" value="WBA13801.1"/>
    <property type="molecule type" value="Genomic_DNA"/>
</dbReference>
<protein>
    <submittedName>
        <fullName evidence="4">Outer membrane beta-barrel protein</fullName>
    </submittedName>
</protein>
<reference evidence="4" key="1">
    <citation type="submission" date="2022-09" db="EMBL/GenBank/DDBJ databases">
        <authorList>
            <person name="Li Z.-J."/>
        </authorList>
    </citation>
    <scope>NUCLEOTIDE SEQUENCE</scope>
    <source>
        <strain evidence="4">TGB10</strain>
    </source>
</reference>
<organism evidence="4 5">
    <name type="scientific">Salinivibrio proteolyticus</name>
    <dbReference type="NCBI Taxonomy" id="334715"/>
    <lineage>
        <taxon>Bacteria</taxon>
        <taxon>Pseudomonadati</taxon>
        <taxon>Pseudomonadota</taxon>
        <taxon>Gammaproteobacteria</taxon>
        <taxon>Vibrionales</taxon>
        <taxon>Vibrionaceae</taxon>
        <taxon>Salinivibrio</taxon>
    </lineage>
</organism>
<evidence type="ECO:0000256" key="2">
    <source>
        <dbReference type="SAM" id="SignalP"/>
    </source>
</evidence>
<dbReference type="InterPro" id="IPR011250">
    <property type="entry name" value="OMP/PagP_B-barrel"/>
</dbReference>
<dbReference type="Proteomes" id="UP001164676">
    <property type="component" value="Chromosome"/>
</dbReference>
<evidence type="ECO:0000313" key="4">
    <source>
        <dbReference type="EMBL" id="WBA13801.1"/>
    </source>
</evidence>
<dbReference type="InterPro" id="IPR027385">
    <property type="entry name" value="Beta-barrel_OMP"/>
</dbReference>
<feature type="chain" id="PRO_5046251103" evidence="2">
    <location>
        <begin position="24"/>
        <end position="230"/>
    </location>
</feature>
<keyword evidence="5" id="KW-1185">Reference proteome</keyword>